<evidence type="ECO:0000313" key="2">
    <source>
        <dbReference type="Proteomes" id="UP001221150"/>
    </source>
</evidence>
<sequence>MPDETKTYERTEDGITTRVTAQEALAEGRAAMTDRVTDRAHVRTISRDSGRYDITYTDGRHVVLAPADEDQHSRPSGFRIGFDGDAHGYDSVTLFDGTEELAVWTQQEWIEDPDIVFAILNAATLGFTRGPDAVRARLPR</sequence>
<evidence type="ECO:0000313" key="1">
    <source>
        <dbReference type="EMBL" id="MDF3303068.1"/>
    </source>
</evidence>
<comment type="caution">
    <text evidence="1">The sequence shown here is derived from an EMBL/GenBank/DDBJ whole genome shotgun (WGS) entry which is preliminary data.</text>
</comment>
<organism evidence="1 2">
    <name type="scientific">Streptomyces tropicalis</name>
    <dbReference type="NCBI Taxonomy" id="3034234"/>
    <lineage>
        <taxon>Bacteria</taxon>
        <taxon>Bacillati</taxon>
        <taxon>Actinomycetota</taxon>
        <taxon>Actinomycetes</taxon>
        <taxon>Kitasatosporales</taxon>
        <taxon>Streptomycetaceae</taxon>
        <taxon>Streptomyces</taxon>
    </lineage>
</organism>
<dbReference type="EMBL" id="JARJBB010000038">
    <property type="protein sequence ID" value="MDF3303068.1"/>
    <property type="molecule type" value="Genomic_DNA"/>
</dbReference>
<gene>
    <name evidence="1" type="ORF">P3H78_31540</name>
</gene>
<reference evidence="1 2" key="1">
    <citation type="submission" date="2023-03" db="EMBL/GenBank/DDBJ databases">
        <title>Draft genome sequence of Streptomyces sp. K1PA1 isolated from peat swamp forest in Thailand.</title>
        <authorList>
            <person name="Klaysubun C."/>
            <person name="Duangmal K."/>
        </authorList>
    </citation>
    <scope>NUCLEOTIDE SEQUENCE [LARGE SCALE GENOMIC DNA]</scope>
    <source>
        <strain evidence="1 2">K1PA1</strain>
    </source>
</reference>
<name>A0ABT6AEI9_9ACTN</name>
<keyword evidence="2" id="KW-1185">Reference proteome</keyword>
<proteinExistence type="predicted"/>
<protein>
    <submittedName>
        <fullName evidence="1">Uncharacterized protein</fullName>
    </submittedName>
</protein>
<dbReference type="Proteomes" id="UP001221150">
    <property type="component" value="Unassembled WGS sequence"/>
</dbReference>
<dbReference type="RefSeq" id="WP_276112611.1">
    <property type="nucleotide sequence ID" value="NZ_JARJBB010000038.1"/>
</dbReference>
<accession>A0ABT6AEI9</accession>